<reference evidence="5" key="1">
    <citation type="submission" date="2020-12" db="EMBL/GenBank/DDBJ databases">
        <title>Leucobacter sp. CAS1, isolated from Chromium sludge.</title>
        <authorList>
            <person name="Xu Z."/>
        </authorList>
    </citation>
    <scope>NUCLEOTIDE SEQUENCE</scope>
    <source>
        <strain evidence="5">CSA1</strain>
    </source>
</reference>
<dbReference type="PANTHER" id="PTHR30363">
    <property type="entry name" value="HTH-TYPE TRANSCRIPTIONAL REGULATOR SRLR-RELATED"/>
    <property type="match status" value="1"/>
</dbReference>
<accession>A0A934UUA2</accession>
<gene>
    <name evidence="5" type="ORF">JD276_01625</name>
</gene>
<keyword evidence="6" id="KW-1185">Reference proteome</keyword>
<name>A0A934UUA2_9MICO</name>
<dbReference type="InterPro" id="IPR001034">
    <property type="entry name" value="DeoR_HTH"/>
</dbReference>
<dbReference type="EMBL" id="JAEHOH010000001">
    <property type="protein sequence ID" value="MBK0417737.1"/>
    <property type="molecule type" value="Genomic_DNA"/>
</dbReference>
<dbReference type="SUPFAM" id="SSF46785">
    <property type="entry name" value="Winged helix' DNA-binding domain"/>
    <property type="match status" value="1"/>
</dbReference>
<dbReference type="RefSeq" id="WP_200113102.1">
    <property type="nucleotide sequence ID" value="NZ_JAEHOH010000001.1"/>
</dbReference>
<comment type="caution">
    <text evidence="5">The sequence shown here is derived from an EMBL/GenBank/DDBJ whole genome shotgun (WGS) entry which is preliminary data.</text>
</comment>
<evidence type="ECO:0000259" key="4">
    <source>
        <dbReference type="PROSITE" id="PS51000"/>
    </source>
</evidence>
<evidence type="ECO:0000313" key="6">
    <source>
        <dbReference type="Proteomes" id="UP000608530"/>
    </source>
</evidence>
<dbReference type="AlphaFoldDB" id="A0A934UUA2"/>
<dbReference type="PROSITE" id="PS51000">
    <property type="entry name" value="HTH_DEOR_2"/>
    <property type="match status" value="1"/>
</dbReference>
<dbReference type="Pfam" id="PF08220">
    <property type="entry name" value="HTH_DeoR"/>
    <property type="match status" value="1"/>
</dbReference>
<dbReference type="GO" id="GO:0003677">
    <property type="term" value="F:DNA binding"/>
    <property type="evidence" value="ECO:0007669"/>
    <property type="project" value="UniProtKB-KW"/>
</dbReference>
<dbReference type="SMART" id="SM01134">
    <property type="entry name" value="DeoRC"/>
    <property type="match status" value="1"/>
</dbReference>
<dbReference type="GO" id="GO:0003700">
    <property type="term" value="F:DNA-binding transcription factor activity"/>
    <property type="evidence" value="ECO:0007669"/>
    <property type="project" value="InterPro"/>
</dbReference>
<dbReference type="InterPro" id="IPR014036">
    <property type="entry name" value="DeoR-like_C"/>
</dbReference>
<evidence type="ECO:0000256" key="3">
    <source>
        <dbReference type="ARBA" id="ARBA00023163"/>
    </source>
</evidence>
<keyword evidence="2" id="KW-0238">DNA-binding</keyword>
<dbReference type="InterPro" id="IPR050313">
    <property type="entry name" value="Carb_Metab_HTH_regulators"/>
</dbReference>
<dbReference type="Gene3D" id="1.10.10.10">
    <property type="entry name" value="Winged helix-like DNA-binding domain superfamily/Winged helix DNA-binding domain"/>
    <property type="match status" value="1"/>
</dbReference>
<dbReference type="InterPro" id="IPR037171">
    <property type="entry name" value="NagB/RpiA_transferase-like"/>
</dbReference>
<dbReference type="Proteomes" id="UP000608530">
    <property type="component" value="Unassembled WGS sequence"/>
</dbReference>
<dbReference type="SMART" id="SM00420">
    <property type="entry name" value="HTH_DEOR"/>
    <property type="match status" value="1"/>
</dbReference>
<evidence type="ECO:0000313" key="5">
    <source>
        <dbReference type="EMBL" id="MBK0417737.1"/>
    </source>
</evidence>
<dbReference type="InterPro" id="IPR018356">
    <property type="entry name" value="Tscrpt_reg_HTH_DeoR_CS"/>
</dbReference>
<dbReference type="PANTHER" id="PTHR30363:SF44">
    <property type="entry name" value="AGA OPERON TRANSCRIPTIONAL REPRESSOR-RELATED"/>
    <property type="match status" value="1"/>
</dbReference>
<evidence type="ECO:0000256" key="1">
    <source>
        <dbReference type="ARBA" id="ARBA00023015"/>
    </source>
</evidence>
<keyword evidence="1" id="KW-0805">Transcription regulation</keyword>
<dbReference type="InterPro" id="IPR036388">
    <property type="entry name" value="WH-like_DNA-bd_sf"/>
</dbReference>
<protein>
    <submittedName>
        <fullName evidence="5">DeoR/GlpR transcriptional regulator</fullName>
    </submittedName>
</protein>
<proteinExistence type="predicted"/>
<dbReference type="Pfam" id="PF00455">
    <property type="entry name" value="DeoRC"/>
    <property type="match status" value="1"/>
</dbReference>
<feature type="domain" description="HTH deoR-type" evidence="4">
    <location>
        <begin position="6"/>
        <end position="62"/>
    </location>
</feature>
<sequence length="250" mass="26883">MTSLAAEQRRAWLIDRLRSDQRISLAEAAEELGVSEMTVRRDLDTLEHAGGGIRRVRGGALYTGPVSFRGRERSYAAEKARVAEKLLPLVPDSGVIALDSSTTMHQLAQRISGSGELVVVTNGMLAFQALQERPGLTAILTGGAADRRSDSLVGPVATAFLSNIRFSTFFASAAAIDEHGCYENTLEEADIKRAFARSSSRIVIGAHSEKLGNSATAAAVSFDRIDTLASELDPDARELAPYRALVPEIR</sequence>
<organism evidence="5 6">
    <name type="scientific">Leucobacter chromiisoli</name>
    <dbReference type="NCBI Taxonomy" id="2796471"/>
    <lineage>
        <taxon>Bacteria</taxon>
        <taxon>Bacillati</taxon>
        <taxon>Actinomycetota</taxon>
        <taxon>Actinomycetes</taxon>
        <taxon>Micrococcales</taxon>
        <taxon>Microbacteriaceae</taxon>
        <taxon>Leucobacter</taxon>
    </lineage>
</organism>
<dbReference type="InterPro" id="IPR036390">
    <property type="entry name" value="WH_DNA-bd_sf"/>
</dbReference>
<keyword evidence="3" id="KW-0804">Transcription</keyword>
<evidence type="ECO:0000256" key="2">
    <source>
        <dbReference type="ARBA" id="ARBA00023125"/>
    </source>
</evidence>
<dbReference type="PROSITE" id="PS00894">
    <property type="entry name" value="HTH_DEOR_1"/>
    <property type="match status" value="1"/>
</dbReference>
<dbReference type="SUPFAM" id="SSF100950">
    <property type="entry name" value="NagB/RpiA/CoA transferase-like"/>
    <property type="match status" value="1"/>
</dbReference>